<dbReference type="SUPFAM" id="SSF109998">
    <property type="entry name" value="Triger factor/SurA peptide-binding domain-like"/>
    <property type="match status" value="1"/>
</dbReference>
<dbReference type="GO" id="GO:0043022">
    <property type="term" value="F:ribosome binding"/>
    <property type="evidence" value="ECO:0007669"/>
    <property type="project" value="TreeGrafter"/>
</dbReference>
<evidence type="ECO:0000256" key="1">
    <source>
        <dbReference type="SAM" id="Coils"/>
    </source>
</evidence>
<evidence type="ECO:0000259" key="2">
    <source>
        <dbReference type="Pfam" id="PF05697"/>
    </source>
</evidence>
<name>A0A1F4VF97_UNCKA</name>
<feature type="coiled-coil region" evidence="1">
    <location>
        <begin position="191"/>
        <end position="218"/>
    </location>
</feature>
<evidence type="ECO:0000313" key="3">
    <source>
        <dbReference type="EMBL" id="OGC55373.1"/>
    </source>
</evidence>
<dbReference type="GO" id="GO:0043335">
    <property type="term" value="P:protein unfolding"/>
    <property type="evidence" value="ECO:0007669"/>
    <property type="project" value="TreeGrafter"/>
</dbReference>
<protein>
    <recommendedName>
        <fullName evidence="2">Trigger factor ribosome-binding bacterial domain-containing protein</fullName>
    </recommendedName>
</protein>
<dbReference type="Proteomes" id="UP000176504">
    <property type="component" value="Unassembled WGS sequence"/>
</dbReference>
<dbReference type="InterPro" id="IPR037041">
    <property type="entry name" value="Trigger_fac_C_sf"/>
</dbReference>
<dbReference type="GO" id="GO:0015031">
    <property type="term" value="P:protein transport"/>
    <property type="evidence" value="ECO:0007669"/>
    <property type="project" value="InterPro"/>
</dbReference>
<dbReference type="GO" id="GO:0005737">
    <property type="term" value="C:cytoplasm"/>
    <property type="evidence" value="ECO:0007669"/>
    <property type="project" value="UniProtKB-SubCell"/>
</dbReference>
<dbReference type="EMBL" id="MEVI01000002">
    <property type="protein sequence ID" value="OGC55373.1"/>
    <property type="molecule type" value="Genomic_DNA"/>
</dbReference>
<dbReference type="PANTHER" id="PTHR30560">
    <property type="entry name" value="TRIGGER FACTOR CHAPERONE AND PEPTIDYL-PROLYL CIS/TRANS ISOMERASE"/>
    <property type="match status" value="1"/>
</dbReference>
<dbReference type="GO" id="GO:0003755">
    <property type="term" value="F:peptidyl-prolyl cis-trans isomerase activity"/>
    <property type="evidence" value="ECO:0007669"/>
    <property type="project" value="UniProtKB-KW"/>
</dbReference>
<reference evidence="3 4" key="1">
    <citation type="journal article" date="2016" name="Nat. Commun.">
        <title>Thousands of microbial genomes shed light on interconnected biogeochemical processes in an aquifer system.</title>
        <authorList>
            <person name="Anantharaman K."/>
            <person name="Brown C.T."/>
            <person name="Hug L.A."/>
            <person name="Sharon I."/>
            <person name="Castelle C.J."/>
            <person name="Probst A.J."/>
            <person name="Thomas B.C."/>
            <person name="Singh A."/>
            <person name="Wilkins M.J."/>
            <person name="Karaoz U."/>
            <person name="Brodie E.L."/>
            <person name="Williams K.H."/>
            <person name="Hubbard S.S."/>
            <person name="Banfield J.F."/>
        </authorList>
    </citation>
    <scope>NUCLEOTIDE SEQUENCE [LARGE SCALE GENOMIC DNA]</scope>
</reference>
<dbReference type="SUPFAM" id="SSF102735">
    <property type="entry name" value="Trigger factor ribosome-binding domain"/>
    <property type="match status" value="1"/>
</dbReference>
<gene>
    <name evidence="3" type="ORF">A3A78_00230</name>
</gene>
<accession>A0A1F4VF97</accession>
<dbReference type="InterPro" id="IPR036611">
    <property type="entry name" value="Trigger_fac_ribosome-bd_sf"/>
</dbReference>
<dbReference type="Gene3D" id="3.30.70.1050">
    <property type="entry name" value="Trigger factor ribosome-binding domain"/>
    <property type="match status" value="1"/>
</dbReference>
<dbReference type="Gene3D" id="1.10.3120.10">
    <property type="entry name" value="Trigger factor, C-terminal domain"/>
    <property type="match status" value="1"/>
</dbReference>
<proteinExistence type="predicted"/>
<organism evidence="3 4">
    <name type="scientific">candidate division WWE3 bacterium RIFCSPLOWO2_01_FULL_41_18</name>
    <dbReference type="NCBI Taxonomy" id="1802625"/>
    <lineage>
        <taxon>Bacteria</taxon>
        <taxon>Katanobacteria</taxon>
    </lineage>
</organism>
<sequence>MEVKVEKLPKSTVKLIIKIESDKVKETYQHVLSEFAEETEMEGFRKGKAPLPLVEKTVKEGDLNGETINHLLRQYYTSALKEHMIKPVGNPKVIIKAFSKDADFEFEAEIAVKPDIALGDYKSKLKQVHLKKNLENKDEKQSLNIEDVIFAVSEVCEVEFSDILVEEEVNRMLGRLLQQAETLGLNIEQYLSAQNKTVEQLRKEYEETAKKNIKAEFALSKAIEQEDIKVEDSEIEEAINAVPDEKVREELQNGTDRWYIISILAKNKLIKKLIDETEGK</sequence>
<feature type="domain" description="Trigger factor ribosome-binding bacterial" evidence="2">
    <location>
        <begin position="1"/>
        <end position="131"/>
    </location>
</feature>
<dbReference type="GO" id="GO:0051083">
    <property type="term" value="P:'de novo' cotranslational protein folding"/>
    <property type="evidence" value="ECO:0007669"/>
    <property type="project" value="TreeGrafter"/>
</dbReference>
<dbReference type="Pfam" id="PF05697">
    <property type="entry name" value="Trigger_N"/>
    <property type="match status" value="1"/>
</dbReference>
<dbReference type="InterPro" id="IPR005215">
    <property type="entry name" value="Trig_fac"/>
</dbReference>
<dbReference type="InterPro" id="IPR027304">
    <property type="entry name" value="Trigger_fact/SurA_dom_sf"/>
</dbReference>
<keyword evidence="1" id="KW-0175">Coiled coil</keyword>
<dbReference type="GO" id="GO:0044183">
    <property type="term" value="F:protein folding chaperone"/>
    <property type="evidence" value="ECO:0007669"/>
    <property type="project" value="TreeGrafter"/>
</dbReference>
<evidence type="ECO:0000313" key="4">
    <source>
        <dbReference type="Proteomes" id="UP000176504"/>
    </source>
</evidence>
<dbReference type="InterPro" id="IPR008881">
    <property type="entry name" value="Trigger_fac_ribosome-bd_bac"/>
</dbReference>
<dbReference type="PANTHER" id="PTHR30560:SF3">
    <property type="entry name" value="TRIGGER FACTOR-LIKE PROTEIN TIG, CHLOROPLASTIC"/>
    <property type="match status" value="1"/>
</dbReference>
<dbReference type="AlphaFoldDB" id="A0A1F4VF97"/>
<comment type="caution">
    <text evidence="3">The sequence shown here is derived from an EMBL/GenBank/DDBJ whole genome shotgun (WGS) entry which is preliminary data.</text>
</comment>